<evidence type="ECO:0000256" key="5">
    <source>
        <dbReference type="ARBA" id="ARBA00047597"/>
    </source>
</evidence>
<evidence type="ECO:0000313" key="9">
    <source>
        <dbReference type="Proteomes" id="UP000683925"/>
    </source>
</evidence>
<evidence type="ECO:0000313" key="8">
    <source>
        <dbReference type="EMBL" id="CAD8209216.1"/>
    </source>
</evidence>
<dbReference type="OrthoDB" id="308910at2759"/>
<dbReference type="PROSITE" id="PS50053">
    <property type="entry name" value="UBIQUITIN_2"/>
    <property type="match status" value="1"/>
</dbReference>
<dbReference type="InterPro" id="IPR000768">
    <property type="entry name" value="ART"/>
</dbReference>
<dbReference type="GO" id="GO:0016779">
    <property type="term" value="F:nucleotidyltransferase activity"/>
    <property type="evidence" value="ECO:0007669"/>
    <property type="project" value="UniProtKB-KW"/>
</dbReference>
<accession>A0A8S1Y4M4</accession>
<proteinExistence type="inferred from homology"/>
<comment type="caution">
    <text evidence="8">The sequence shown here is derived from an EMBL/GenBank/DDBJ whole genome shotgun (WGS) entry which is preliminary data.</text>
</comment>
<organism evidence="8 9">
    <name type="scientific">Paramecium octaurelia</name>
    <dbReference type="NCBI Taxonomy" id="43137"/>
    <lineage>
        <taxon>Eukaryota</taxon>
        <taxon>Sar</taxon>
        <taxon>Alveolata</taxon>
        <taxon>Ciliophora</taxon>
        <taxon>Intramacronucleata</taxon>
        <taxon>Oligohymenophorea</taxon>
        <taxon>Peniculida</taxon>
        <taxon>Parameciidae</taxon>
        <taxon>Paramecium</taxon>
    </lineage>
</organism>
<dbReference type="GO" id="GO:0106274">
    <property type="term" value="F:NAD+-protein-arginine ADP-ribosyltransferase activity"/>
    <property type="evidence" value="ECO:0007669"/>
    <property type="project" value="UniProtKB-EC"/>
</dbReference>
<keyword evidence="4" id="KW-0548">Nucleotidyltransferase</keyword>
<gene>
    <name evidence="8" type="ORF">POCTA_138.1.T1460104</name>
</gene>
<keyword evidence="2 6" id="KW-0328">Glycosyltransferase</keyword>
<dbReference type="InterPro" id="IPR000626">
    <property type="entry name" value="Ubiquitin-like_dom"/>
</dbReference>
<comment type="catalytic activity">
    <reaction evidence="5 6">
        <text>L-arginyl-[protein] + NAD(+) = N(omega)-(ADP-D-ribosyl)-L-arginyl-[protein] + nicotinamide + H(+)</text>
        <dbReference type="Rhea" id="RHEA:19149"/>
        <dbReference type="Rhea" id="RHEA-COMP:10532"/>
        <dbReference type="Rhea" id="RHEA-COMP:15087"/>
        <dbReference type="ChEBI" id="CHEBI:15378"/>
        <dbReference type="ChEBI" id="CHEBI:17154"/>
        <dbReference type="ChEBI" id="CHEBI:29965"/>
        <dbReference type="ChEBI" id="CHEBI:57540"/>
        <dbReference type="ChEBI" id="CHEBI:142554"/>
        <dbReference type="EC" id="2.4.2.31"/>
    </reaction>
</comment>
<reference evidence="8" key="1">
    <citation type="submission" date="2021-01" db="EMBL/GenBank/DDBJ databases">
        <authorList>
            <consortium name="Genoscope - CEA"/>
            <person name="William W."/>
        </authorList>
    </citation>
    <scope>NUCLEOTIDE SEQUENCE</scope>
</reference>
<keyword evidence="3 6" id="KW-0808">Transferase</keyword>
<feature type="domain" description="Ubiquitin-like" evidence="7">
    <location>
        <begin position="323"/>
        <end position="391"/>
    </location>
</feature>
<keyword evidence="9" id="KW-1185">Reference proteome</keyword>
<keyword evidence="6" id="KW-0520">NAD</keyword>
<evidence type="ECO:0000259" key="7">
    <source>
        <dbReference type="PROSITE" id="PS50053"/>
    </source>
</evidence>
<dbReference type="AlphaFoldDB" id="A0A8S1Y4M4"/>
<name>A0A8S1Y4M4_PAROT</name>
<dbReference type="CDD" id="cd17039">
    <property type="entry name" value="Ubl_ubiquitin_like"/>
    <property type="match status" value="1"/>
</dbReference>
<dbReference type="OMA" id="GEQELIM"/>
<evidence type="ECO:0000256" key="6">
    <source>
        <dbReference type="RuleBase" id="RU361228"/>
    </source>
</evidence>
<evidence type="ECO:0000256" key="2">
    <source>
        <dbReference type="ARBA" id="ARBA00022676"/>
    </source>
</evidence>
<dbReference type="EC" id="2.4.2.31" evidence="6"/>
<protein>
    <recommendedName>
        <fullName evidence="6">NAD(P)(+)--arginine ADP-ribosyltransferase</fullName>
        <ecNumber evidence="6">2.4.2.31</ecNumber>
    </recommendedName>
    <alternativeName>
        <fullName evidence="6">Mono(ADP-ribosyl)transferase</fullName>
    </alternativeName>
</protein>
<dbReference type="Pfam" id="PF01129">
    <property type="entry name" value="ART"/>
    <property type="match status" value="1"/>
</dbReference>
<evidence type="ECO:0000256" key="3">
    <source>
        <dbReference type="ARBA" id="ARBA00022679"/>
    </source>
</evidence>
<dbReference type="Proteomes" id="UP000683925">
    <property type="component" value="Unassembled WGS sequence"/>
</dbReference>
<dbReference type="PROSITE" id="PS51996">
    <property type="entry name" value="TR_MART"/>
    <property type="match status" value="1"/>
</dbReference>
<evidence type="ECO:0000256" key="4">
    <source>
        <dbReference type="ARBA" id="ARBA00022695"/>
    </source>
</evidence>
<dbReference type="Pfam" id="PF00240">
    <property type="entry name" value="ubiquitin"/>
    <property type="match status" value="1"/>
</dbReference>
<evidence type="ECO:0000256" key="1">
    <source>
        <dbReference type="ARBA" id="ARBA00009558"/>
    </source>
</evidence>
<dbReference type="EMBL" id="CAJJDP010000148">
    <property type="protein sequence ID" value="CAD8209216.1"/>
    <property type="molecule type" value="Genomic_DNA"/>
</dbReference>
<keyword evidence="6" id="KW-0521">NADP</keyword>
<comment type="similarity">
    <text evidence="1 6">Belongs to the Arg-specific ADP-ribosyltransferase family.</text>
</comment>
<sequence>MFASLNQWKRVENVPPIADEICHYAVQNANQQNKIGNGEQNIVIFLDLKELGFDKKKAVIIKMSQIIGEFMKKNFKKYSVYLNTNNMYLKYKEQLLSKDCKFSDYNFVSNEIVYFTQLNQEQIEKRNPKCFQLLISLLNPFQQKPLYCKYVVGILLSMMLSQKYRIRKDIIRIKLYSLEWGIVQKKKKLQLIITQQKRLLCIYNQDQEVVVFLEMLQQNFLMEEQKQQIRLSQVILLCVMILNKKSSSSQRCYLRKSHLKNNNQQKSYVKMEELFVHQIILMESIEPHPNFCIEKLSATDLIFDSNERFINITTEYPNNFIAFDFLVHNLNKIRVEIYENREEFEVMPGFLVQNLKVIIEKKKGIPVKNQQLYFKGILMNDHFSLEDQNLQLNESEPDFLILKVINDFQGYQQAFDNNFNNNKNISIITHNQRMIKQEKQKNYYRLQNLKEQIERSFILCNGKPLQSKNMDENIDILKRNSVFKWIDINQCIKEYNFQFYFQNFQLSLILQQFFSNKSLLDLINVESIFLIDQQSGGVSIRFTLEINDQQLENVSQLKDSLQWLRIQQINKENQIINKSIFIVQLQKLNNDLRISDYSSWKEYLRYLIEGLRYMKYYKGVAYRGIRDYQNTSIYRKGKVVQWSEVTSISLDQNIAQYFSNNKGMIFSIQLISAKNISNISIYEGEQELIMYPFSTYVVDEVEVKQNQPYIIKMREFPLPRSHHVLLWVDDNPENNYNYAQEIEIQHNKVSVIFCTSTKDAILIIQKYKWMIYLSESQFRVISDMVRIEDGQPNQNTGIELLCHLYQQMKYKNITLIFCGNQYRAEEECKSRNIKENFEITNNQNVLEKFSSI</sequence>